<evidence type="ECO:0000256" key="1">
    <source>
        <dbReference type="SAM" id="SignalP"/>
    </source>
</evidence>
<accession>A0A8K0SKH8</accession>
<feature type="chain" id="PRO_5035418305" description="Secreted protein" evidence="1">
    <location>
        <begin position="25"/>
        <end position="87"/>
    </location>
</feature>
<keyword evidence="3" id="KW-1185">Reference proteome</keyword>
<proteinExistence type="predicted"/>
<gene>
    <name evidence="2" type="ORF">B0I35DRAFT_442809</name>
</gene>
<feature type="signal peptide" evidence="1">
    <location>
        <begin position="1"/>
        <end position="24"/>
    </location>
</feature>
<comment type="caution">
    <text evidence="2">The sequence shown here is derived from an EMBL/GenBank/DDBJ whole genome shotgun (WGS) entry which is preliminary data.</text>
</comment>
<evidence type="ECO:0008006" key="4">
    <source>
        <dbReference type="Google" id="ProtNLM"/>
    </source>
</evidence>
<dbReference type="Proteomes" id="UP000813444">
    <property type="component" value="Unassembled WGS sequence"/>
</dbReference>
<dbReference type="AlphaFoldDB" id="A0A8K0SKH8"/>
<evidence type="ECO:0000313" key="2">
    <source>
        <dbReference type="EMBL" id="KAH7308079.1"/>
    </source>
</evidence>
<organism evidence="2 3">
    <name type="scientific">Stachybotrys elegans</name>
    <dbReference type="NCBI Taxonomy" id="80388"/>
    <lineage>
        <taxon>Eukaryota</taxon>
        <taxon>Fungi</taxon>
        <taxon>Dikarya</taxon>
        <taxon>Ascomycota</taxon>
        <taxon>Pezizomycotina</taxon>
        <taxon>Sordariomycetes</taxon>
        <taxon>Hypocreomycetidae</taxon>
        <taxon>Hypocreales</taxon>
        <taxon>Stachybotryaceae</taxon>
        <taxon>Stachybotrys</taxon>
    </lineage>
</organism>
<protein>
    <recommendedName>
        <fullName evidence="4">Secreted protein</fullName>
    </recommendedName>
</protein>
<evidence type="ECO:0000313" key="3">
    <source>
        <dbReference type="Proteomes" id="UP000813444"/>
    </source>
</evidence>
<sequence>MEALQKRFCIWMVFLCCAFLYSSACGDHDLLFLLLPLAPPCVFSCLLEGAVLIPELLQTYACVCTYPSAFLPFWGRESRLLWIFSWS</sequence>
<keyword evidence="1" id="KW-0732">Signal</keyword>
<name>A0A8K0SKH8_9HYPO</name>
<dbReference type="EMBL" id="JAGPNK010000016">
    <property type="protein sequence ID" value="KAH7308079.1"/>
    <property type="molecule type" value="Genomic_DNA"/>
</dbReference>
<reference evidence="2" key="1">
    <citation type="journal article" date="2021" name="Nat. Commun.">
        <title>Genetic determinants of endophytism in the Arabidopsis root mycobiome.</title>
        <authorList>
            <person name="Mesny F."/>
            <person name="Miyauchi S."/>
            <person name="Thiergart T."/>
            <person name="Pickel B."/>
            <person name="Atanasova L."/>
            <person name="Karlsson M."/>
            <person name="Huettel B."/>
            <person name="Barry K.W."/>
            <person name="Haridas S."/>
            <person name="Chen C."/>
            <person name="Bauer D."/>
            <person name="Andreopoulos W."/>
            <person name="Pangilinan J."/>
            <person name="LaButti K."/>
            <person name="Riley R."/>
            <person name="Lipzen A."/>
            <person name="Clum A."/>
            <person name="Drula E."/>
            <person name="Henrissat B."/>
            <person name="Kohler A."/>
            <person name="Grigoriev I.V."/>
            <person name="Martin F.M."/>
            <person name="Hacquard S."/>
        </authorList>
    </citation>
    <scope>NUCLEOTIDE SEQUENCE</scope>
    <source>
        <strain evidence="2">MPI-CAGE-CH-0235</strain>
    </source>
</reference>